<evidence type="ECO:0000256" key="7">
    <source>
        <dbReference type="ARBA" id="ARBA00023306"/>
    </source>
</evidence>
<evidence type="ECO:0000259" key="10">
    <source>
        <dbReference type="Pfam" id="PF13411"/>
    </source>
</evidence>
<dbReference type="InterPro" id="IPR023522">
    <property type="entry name" value="Chrosome_anchoring_RacA"/>
</dbReference>
<dbReference type="EMBL" id="BMHY01000003">
    <property type="protein sequence ID" value="GGG66698.1"/>
    <property type="molecule type" value="Genomic_DNA"/>
</dbReference>
<keyword evidence="7 8" id="KW-0131">Cell cycle</keyword>
<evidence type="ECO:0000256" key="6">
    <source>
        <dbReference type="ARBA" id="ARBA00023125"/>
    </source>
</evidence>
<feature type="domain" description="HTH merR-type" evidence="10">
    <location>
        <begin position="5"/>
        <end position="66"/>
    </location>
</feature>
<evidence type="ECO:0000256" key="5">
    <source>
        <dbReference type="ARBA" id="ARBA00023054"/>
    </source>
</evidence>
<dbReference type="GO" id="GO:0003690">
    <property type="term" value="F:double-stranded DNA binding"/>
    <property type="evidence" value="ECO:0007669"/>
    <property type="project" value="UniProtKB-UniRule"/>
</dbReference>
<dbReference type="InterPro" id="IPR000551">
    <property type="entry name" value="MerR-type_HTH_dom"/>
</dbReference>
<dbReference type="Gene3D" id="1.10.1660.10">
    <property type="match status" value="1"/>
</dbReference>
<evidence type="ECO:0000256" key="3">
    <source>
        <dbReference type="ARBA" id="ARBA00022829"/>
    </source>
</evidence>
<keyword evidence="3 8" id="KW-0159">Chromosome partition</keyword>
<keyword evidence="12" id="KW-1185">Reference proteome</keyword>
<keyword evidence="4 8" id="KW-0749">Sporulation</keyword>
<keyword evidence="1 8" id="KW-0963">Cytoplasm</keyword>
<dbReference type="RefSeq" id="WP_188889045.1">
    <property type="nucleotide sequence ID" value="NZ_BMHY01000003.1"/>
</dbReference>
<dbReference type="GO" id="GO:0030435">
    <property type="term" value="P:sporulation resulting in formation of a cellular spore"/>
    <property type="evidence" value="ECO:0007669"/>
    <property type="project" value="UniProtKB-UniRule"/>
</dbReference>
<dbReference type="SUPFAM" id="SSF46955">
    <property type="entry name" value="Putative DNA-binding domain"/>
    <property type="match status" value="1"/>
</dbReference>
<feature type="compositionally biased region" description="Low complexity" evidence="9">
    <location>
        <begin position="67"/>
        <end position="95"/>
    </location>
</feature>
<dbReference type="GO" id="GO:0030261">
    <property type="term" value="P:chromosome condensation"/>
    <property type="evidence" value="ECO:0007669"/>
    <property type="project" value="UniProtKB-UniRule"/>
</dbReference>
<dbReference type="AlphaFoldDB" id="A0A917LZ35"/>
<evidence type="ECO:0000256" key="9">
    <source>
        <dbReference type="SAM" id="MobiDB-lite"/>
    </source>
</evidence>
<evidence type="ECO:0000313" key="11">
    <source>
        <dbReference type="EMBL" id="GGG66698.1"/>
    </source>
</evidence>
<proteinExistence type="inferred from homology"/>
<dbReference type="GO" id="GO:0006355">
    <property type="term" value="P:regulation of DNA-templated transcription"/>
    <property type="evidence" value="ECO:0007669"/>
    <property type="project" value="InterPro"/>
</dbReference>
<keyword evidence="2 8" id="KW-0132">Cell division</keyword>
<name>A0A917LZ35_9BACL</name>
<feature type="region of interest" description="Disordered" evidence="9">
    <location>
        <begin position="60"/>
        <end position="97"/>
    </location>
</feature>
<comment type="similarity">
    <text evidence="8">Belongs to the RacA family.</text>
</comment>
<reference evidence="11 12" key="1">
    <citation type="journal article" date="2014" name="Int. J. Syst. Evol. Microbiol.">
        <title>Complete genome sequence of Corynebacterium casei LMG S-19264T (=DSM 44701T), isolated from a smear-ripened cheese.</title>
        <authorList>
            <consortium name="US DOE Joint Genome Institute (JGI-PGF)"/>
            <person name="Walter F."/>
            <person name="Albersmeier A."/>
            <person name="Kalinowski J."/>
            <person name="Ruckert C."/>
        </authorList>
    </citation>
    <scope>NUCLEOTIDE SEQUENCE [LARGE SCALE GENOMIC DNA]</scope>
    <source>
        <strain evidence="11 12">CGMCC 1.15286</strain>
    </source>
</reference>
<organism evidence="11 12">
    <name type="scientific">Paenibacillus radicis</name>
    <name type="common">ex Gao et al. 2016</name>
    <dbReference type="NCBI Taxonomy" id="1737354"/>
    <lineage>
        <taxon>Bacteria</taxon>
        <taxon>Bacillati</taxon>
        <taxon>Bacillota</taxon>
        <taxon>Bacilli</taxon>
        <taxon>Bacillales</taxon>
        <taxon>Paenibacillaceae</taxon>
        <taxon>Paenibacillus</taxon>
    </lineage>
</organism>
<accession>A0A917LZ35</accession>
<dbReference type="Proteomes" id="UP000600247">
    <property type="component" value="Unassembled WGS sequence"/>
</dbReference>
<feature type="coiled-coil region" evidence="8">
    <location>
        <begin position="124"/>
        <end position="151"/>
    </location>
</feature>
<dbReference type="GO" id="GO:0005737">
    <property type="term" value="C:cytoplasm"/>
    <property type="evidence" value="ECO:0007669"/>
    <property type="project" value="UniProtKB-SubCell"/>
</dbReference>
<feature type="DNA-binding region" description="H-T-H motif" evidence="8">
    <location>
        <begin position="6"/>
        <end position="26"/>
    </location>
</feature>
<evidence type="ECO:0000256" key="2">
    <source>
        <dbReference type="ARBA" id="ARBA00022618"/>
    </source>
</evidence>
<dbReference type="GO" id="GO:0007059">
    <property type="term" value="P:chromosome segregation"/>
    <property type="evidence" value="ECO:0007669"/>
    <property type="project" value="UniProtKB-UniRule"/>
</dbReference>
<keyword evidence="6 8" id="KW-0238">DNA-binding</keyword>
<comment type="caution">
    <text evidence="11">The sequence shown here is derived from an EMBL/GenBank/DDBJ whole genome shotgun (WGS) entry which is preliminary data.</text>
</comment>
<sequence>MTFLKTKEAAQQLAVSETTVRRWVSLFPSAFPKDMFGHYIFDDEALDKLKRIKSELEEGTGLPDIKLPPSQEPLLLSPSLQPANSAAAPSSSSITEEPEPLLIRLGQLESSLSHKADEVVTFQLLHHRQEMEEIRQTLAQLSASVETLYAALQNAAVSRPPSEFLPDLPSAATGRRTKKKRMLRTIFPFL</sequence>
<dbReference type="Pfam" id="PF13411">
    <property type="entry name" value="MerR_1"/>
    <property type="match status" value="1"/>
</dbReference>
<gene>
    <name evidence="8" type="primary">racA</name>
    <name evidence="11" type="ORF">GCM10010918_21480</name>
</gene>
<dbReference type="InterPro" id="IPR009061">
    <property type="entry name" value="DNA-bd_dom_put_sf"/>
</dbReference>
<evidence type="ECO:0000256" key="1">
    <source>
        <dbReference type="ARBA" id="ARBA00022490"/>
    </source>
</evidence>
<evidence type="ECO:0000256" key="4">
    <source>
        <dbReference type="ARBA" id="ARBA00022969"/>
    </source>
</evidence>
<dbReference type="HAMAP" id="MF_01170">
    <property type="entry name" value="RacA"/>
    <property type="match status" value="1"/>
</dbReference>
<evidence type="ECO:0000313" key="12">
    <source>
        <dbReference type="Proteomes" id="UP000600247"/>
    </source>
</evidence>
<dbReference type="GO" id="GO:0008356">
    <property type="term" value="P:asymmetric cell division"/>
    <property type="evidence" value="ECO:0007669"/>
    <property type="project" value="UniProtKB-UniRule"/>
</dbReference>
<evidence type="ECO:0000256" key="8">
    <source>
        <dbReference type="HAMAP-Rule" id="MF_01170"/>
    </source>
</evidence>
<keyword evidence="5 8" id="KW-0175">Coiled coil</keyword>
<comment type="function">
    <text evidence="8">Required for the formation of axial filaments and for anchoring the origin regions at the cell poles in sporulating cells, thus ensuring proper chromosome segregation in the prespore. Binds in a dispersed manner throughout the chromosome but preferentially to sites clustered in the origin portion of the chromosome, causing condensation of the chromosome and its remodeling into an elongated, anchored structure.</text>
</comment>
<protein>
    <recommendedName>
        <fullName evidence="8">Chromosome-anchoring protein RacA</fullName>
    </recommendedName>
</protein>
<comment type="subcellular location">
    <subcellularLocation>
        <location evidence="8">Cytoplasm</location>
    </subcellularLocation>
    <text evidence="8">Localizes to cell poles and nucleoid.</text>
</comment>